<evidence type="ECO:0000256" key="4">
    <source>
        <dbReference type="ARBA" id="ARBA00022694"/>
    </source>
</evidence>
<protein>
    <recommendedName>
        <fullName evidence="5">Elongator complex protein 1</fullName>
    </recommendedName>
</protein>
<dbReference type="GO" id="GO:0033588">
    <property type="term" value="C:elongator holoenzyme complex"/>
    <property type="evidence" value="ECO:0007669"/>
    <property type="project" value="InterPro"/>
</dbReference>
<dbReference type="PANTHER" id="PTHR12747:SF0">
    <property type="entry name" value="ELONGATOR COMPLEX PROTEIN 1"/>
    <property type="match status" value="1"/>
</dbReference>
<dbReference type="PANTHER" id="PTHR12747">
    <property type="entry name" value="ELONGATOR COMPLEX PROTEIN 1"/>
    <property type="match status" value="1"/>
</dbReference>
<dbReference type="GO" id="GO:0005829">
    <property type="term" value="C:cytosol"/>
    <property type="evidence" value="ECO:0007669"/>
    <property type="project" value="TreeGrafter"/>
</dbReference>
<keyword evidence="3 5" id="KW-0963">Cytoplasm</keyword>
<dbReference type="InterPro" id="IPR056165">
    <property type="entry name" value="Beta-prop_ELP1_2nd"/>
</dbReference>
<accession>A0AAV9I8S6</accession>
<proteinExistence type="inferred from homology"/>
<evidence type="ECO:0000259" key="8">
    <source>
        <dbReference type="Pfam" id="PF23925"/>
    </source>
</evidence>
<dbReference type="Pfam" id="PF23925">
    <property type="entry name" value="A-sol_ELP1"/>
    <property type="match status" value="1"/>
</dbReference>
<organism evidence="10 11">
    <name type="scientific">Galdieria yellowstonensis</name>
    <dbReference type="NCBI Taxonomy" id="3028027"/>
    <lineage>
        <taxon>Eukaryota</taxon>
        <taxon>Rhodophyta</taxon>
        <taxon>Bangiophyceae</taxon>
        <taxon>Galdieriales</taxon>
        <taxon>Galdieriaceae</taxon>
        <taxon>Galdieria</taxon>
    </lineage>
</organism>
<dbReference type="GO" id="GO:0002926">
    <property type="term" value="P:tRNA wobble base 5-methoxycarbonylmethyl-2-thiouridinylation"/>
    <property type="evidence" value="ECO:0007669"/>
    <property type="project" value="TreeGrafter"/>
</dbReference>
<keyword evidence="4" id="KW-0819">tRNA processing</keyword>
<dbReference type="GO" id="GO:0000049">
    <property type="term" value="F:tRNA binding"/>
    <property type="evidence" value="ECO:0007669"/>
    <property type="project" value="TreeGrafter"/>
</dbReference>
<dbReference type="Pfam" id="PF23797">
    <property type="entry name" value="Beta-prop_ELP1_2nd"/>
    <property type="match status" value="1"/>
</dbReference>
<comment type="caution">
    <text evidence="10">The sequence shown here is derived from an EMBL/GenBank/DDBJ whole genome shotgun (WGS) entry which is preliminary data.</text>
</comment>
<evidence type="ECO:0000313" key="11">
    <source>
        <dbReference type="Proteomes" id="UP001300502"/>
    </source>
</evidence>
<dbReference type="InterPro" id="IPR056167">
    <property type="entry name" value="A-sol_ELP1"/>
</dbReference>
<dbReference type="InterPro" id="IPR006849">
    <property type="entry name" value="Elp1"/>
</dbReference>
<name>A0AAV9I8S6_9RHOD</name>
<dbReference type="InterPro" id="IPR056169">
    <property type="entry name" value="HB_ELP1"/>
</dbReference>
<gene>
    <name evidence="10" type="ORF">GAYE_PCTG75G1623</name>
</gene>
<feature type="domain" description="ELP1 alpha-solenoid" evidence="8">
    <location>
        <begin position="754"/>
        <end position="932"/>
    </location>
</feature>
<keyword evidence="5" id="KW-0539">Nucleus</keyword>
<evidence type="ECO:0000259" key="9">
    <source>
        <dbReference type="Pfam" id="PF23936"/>
    </source>
</evidence>
<feature type="domain" description="ELP1 three-helical bundle" evidence="9">
    <location>
        <begin position="1145"/>
        <end position="1311"/>
    </location>
</feature>
<evidence type="ECO:0000259" key="7">
    <source>
        <dbReference type="Pfam" id="PF23797"/>
    </source>
</evidence>
<reference evidence="10 11" key="1">
    <citation type="submission" date="2022-07" db="EMBL/GenBank/DDBJ databases">
        <title>Genome-wide signatures of adaptation to extreme environments.</title>
        <authorList>
            <person name="Cho C.H."/>
            <person name="Yoon H.S."/>
        </authorList>
    </citation>
    <scope>NUCLEOTIDE SEQUENCE [LARGE SCALE GENOMIC DNA]</scope>
    <source>
        <strain evidence="10 11">108.79 E11</strain>
    </source>
</reference>
<dbReference type="EMBL" id="JANCYU010000019">
    <property type="protein sequence ID" value="KAK4523727.1"/>
    <property type="molecule type" value="Genomic_DNA"/>
</dbReference>
<dbReference type="Pfam" id="PF04762">
    <property type="entry name" value="Beta-prop_ELP1_1st"/>
    <property type="match status" value="1"/>
</dbReference>
<dbReference type="PIRSF" id="PIRSF017233">
    <property type="entry name" value="IKAP"/>
    <property type="match status" value="1"/>
</dbReference>
<dbReference type="Proteomes" id="UP001300502">
    <property type="component" value="Unassembled WGS sequence"/>
</dbReference>
<evidence type="ECO:0000256" key="3">
    <source>
        <dbReference type="ARBA" id="ARBA00022490"/>
    </source>
</evidence>
<dbReference type="SUPFAM" id="SSF69322">
    <property type="entry name" value="Tricorn protease domain 2"/>
    <property type="match status" value="1"/>
</dbReference>
<evidence type="ECO:0000256" key="2">
    <source>
        <dbReference type="ARBA" id="ARBA00006086"/>
    </source>
</evidence>
<evidence type="ECO:0000313" key="10">
    <source>
        <dbReference type="EMBL" id="KAK4523727.1"/>
    </source>
</evidence>
<comment type="subcellular location">
    <subcellularLocation>
        <location evidence="5">Cytoplasm</location>
    </subcellularLocation>
    <subcellularLocation>
        <location evidence="5">Nucleus</location>
    </subcellularLocation>
</comment>
<evidence type="ECO:0000259" key="6">
    <source>
        <dbReference type="Pfam" id="PF04762"/>
    </source>
</evidence>
<dbReference type="InterPro" id="IPR056164">
    <property type="entry name" value="Beta-prop_ELP1_1st"/>
</dbReference>
<feature type="domain" description="ELP1 N-terminal second beta-propeller" evidence="7">
    <location>
        <begin position="384"/>
        <end position="458"/>
    </location>
</feature>
<feature type="domain" description="ELP1 first N-terminal beta-propeller" evidence="6">
    <location>
        <begin position="196"/>
        <end position="330"/>
    </location>
</feature>
<keyword evidence="11" id="KW-1185">Reference proteome</keyword>
<dbReference type="Pfam" id="PF23936">
    <property type="entry name" value="HB_ELP1"/>
    <property type="match status" value="1"/>
</dbReference>
<dbReference type="GO" id="GO:0005634">
    <property type="term" value="C:nucleus"/>
    <property type="evidence" value="ECO:0007669"/>
    <property type="project" value="UniProtKB-SubCell"/>
</dbReference>
<evidence type="ECO:0000256" key="1">
    <source>
        <dbReference type="ARBA" id="ARBA00005043"/>
    </source>
</evidence>
<sequence>MQNLVCRHISSTLVNSPSLQFLSYLLVSSSKHAIFTLAVETAVEDSLCLLASQPTTATTFDGGLPWDLATSHFIKTRIGEWTSASRISGFLYLEESDAVIVSLSTGEIFQIPCIFNYLSKNNQRNSKLEDFGRVETVGIFPQGIHCMQSSPDGEVLCLLTGKSRVQIVFMATEEWEILSQQDLYSFEDSNDDDDMSSAWNITWRSDGAFVSTTYPLKASNKIQMVVFRRERFTLESTCEEVWESSCCCVDWQPRMGGAIAASLSNETNIRFYETNGLALRRLFLDAEIHCKQLEWTEQYPILVCGDETKIRIFYHSNYHWYLKQEWIFSEFGEIAAFRVVQDKVATDTSILYVLTRNGNIFCYVFQWQFDICKLENDECYLAAIDGSEIAVTMLSQQIIPPPLCSLVLVCSCPVQRVEMDSQGGCLALLSNGTMEYFCYDLMKKADWKRVTCTKGKQLENNLDKIYKESKANFFQSSFHLPCRVDKKQGLVWKVLLLSPVEPSKGKNEVSLGSFIRIIIIIIGEQTQLHVYEQHREDNRWEFCYIKEMKDVCLDMQPIEGHFSSDTNCRVVWLSEDTIALRNIMKEDRGDDQNVSLQMLGLKGHQIVRLKSVNTTRHDGRFDKEEPSIAIFFLDNRGRLWMVHVLHHSSPVLLISEDCVSFEVVSEFLFVTSRFHKLYTCPMDKILNAVEENVSTTENYRKWEWNETVDCRPIDRFSRIVTFISDTTSNRNNCLVLQAPRGNLECVVPRLVIRKIVEQHIERGAYGEAYRLCRRHRLPMDILAEKNPERFKACLLDFIRQFKDPEHLNTFVSALGSEKEDTVRNEWCDMLIEAFRQLQHEPKYRYPLICAFLQKKPADVSGALEVLQLQEHEVSDTSTVSKDITLKEDLMDFLLLLTKDSVLVFRKALGLYDLSLAALVVERASDLDPAYYGNLLRRLSDPCPEKQKYLIDLELGNMESALRHLFAFSTFPENSDTVVEFAIEHQLFSVACSLLADYPDLLKRVRQAYAEDLSRKGQHLDAACLYALIEQDESARKEYERACIWQLVVYFSHKLLWKRCSGQLEKCSMDNKANNVVQYDNQLISEMESLIEHLKLNGKGKEAAYIYVDYLNDPQSALEQLIQIEEWLDAMGMLGRMPLQHFCTAVETTWQPALIHAVQEHIEEWKEVTNKMVYYGERLQQVRYNKKNINTVANEAVDTVPVQIEDEMLSESDASSYSISSWGEWTMSSDTSKASLYSLLSKKGQKRKTKKKSKHIKPGDPREEEYLVDCLSRMIPSFAQWDSLNQLLHCLVGMSMEKEARKLYGAMKNFASCVQGLPEDVVGRNNFIQVCFQKWKCLEQLPDAF</sequence>
<comment type="similarity">
    <text evidence="2 5">Belongs to the ELP1/IKA1 family.</text>
</comment>
<comment type="pathway">
    <text evidence="1">tRNA modification; 5-methoxycarbonylmethyl-2-thiouridine-tRNA biosynthesis.</text>
</comment>
<evidence type="ECO:0000256" key="5">
    <source>
        <dbReference type="PIRNR" id="PIRNR017233"/>
    </source>
</evidence>
<comment type="function">
    <text evidence="5">Component of the elongator complex which is required for multiple tRNA modifications, including mcm5U (5-methoxycarbonylmethyl uridine), mcm5s2U (5-methoxycarbonylmethyl-2-thiouridine), and ncm5U (5-carbamoylmethyl uridine). The elongator complex catalyzes formation of carboxymethyluridine in the wobble base at position 34 in tRNAs.</text>
</comment>